<dbReference type="InterPro" id="IPR001930">
    <property type="entry name" value="Peptidase_M1"/>
</dbReference>
<dbReference type="PRINTS" id="PR00756">
    <property type="entry name" value="ALADIPTASE"/>
</dbReference>
<evidence type="ECO:0000256" key="1">
    <source>
        <dbReference type="SAM" id="Phobius"/>
    </source>
</evidence>
<name>A0AAF3FCW0_9BILA</name>
<evidence type="ECO:0000313" key="4">
    <source>
        <dbReference type="WBParaSite" id="MBELARI_LOCUS4783"/>
    </source>
</evidence>
<reference evidence="4" key="1">
    <citation type="submission" date="2024-02" db="UniProtKB">
        <authorList>
            <consortium name="WormBaseParasite"/>
        </authorList>
    </citation>
    <scope>IDENTIFICATION</scope>
</reference>
<feature type="domain" description="Aminopeptidase N-like N-terminal" evidence="2">
    <location>
        <begin position="95"/>
        <end position="289"/>
    </location>
</feature>
<dbReference type="GO" id="GO:0042277">
    <property type="term" value="F:peptide binding"/>
    <property type="evidence" value="ECO:0007669"/>
    <property type="project" value="TreeGrafter"/>
</dbReference>
<dbReference type="SUPFAM" id="SSF63737">
    <property type="entry name" value="Leukotriene A4 hydrolase N-terminal domain"/>
    <property type="match status" value="1"/>
</dbReference>
<dbReference type="InterPro" id="IPR050344">
    <property type="entry name" value="Peptidase_M1_aminopeptidases"/>
</dbReference>
<dbReference type="GO" id="GO:0008270">
    <property type="term" value="F:zinc ion binding"/>
    <property type="evidence" value="ECO:0007669"/>
    <property type="project" value="TreeGrafter"/>
</dbReference>
<evidence type="ECO:0000313" key="3">
    <source>
        <dbReference type="Proteomes" id="UP000887575"/>
    </source>
</evidence>
<dbReference type="SUPFAM" id="SSF55486">
    <property type="entry name" value="Metalloproteases ('zincins'), catalytic domain"/>
    <property type="match status" value="1"/>
</dbReference>
<dbReference type="WBParaSite" id="MBELARI_LOCUS4783">
    <property type="protein sequence ID" value="MBELARI_LOCUS4783"/>
    <property type="gene ID" value="MBELARI_LOCUS4783"/>
</dbReference>
<proteinExistence type="predicted"/>
<feature type="transmembrane region" description="Helical" evidence="1">
    <location>
        <begin position="52"/>
        <end position="70"/>
    </location>
</feature>
<dbReference type="Gene3D" id="2.60.40.1730">
    <property type="entry name" value="tricorn interacting facor f3 domain"/>
    <property type="match status" value="1"/>
</dbReference>
<dbReference type="PANTHER" id="PTHR11533:SF301">
    <property type="entry name" value="AMINOPEPTIDASE"/>
    <property type="match status" value="1"/>
</dbReference>
<sequence>MRVVRVTAFDARAARGKPAACHRMGQLEKDRFRLVAYTTLGHRIDPRIPLSIAWMTLMGLLIVFLLLTPLTSIRLNPYDRLDQIFDHLQVPRENVPKHYEINLKVFLPYRPGVDYGKRNFTFDGFVKIIFRCETPNRKILLHSARQLGFRVQLFDDLGKEISLQDHYHNHSQELLHIQPADLLTAGVDYTLHINYTGGFDNGNFTGIYSAPYRHETEKRWMLATHLQSMDARTLFPCFDIPDAKAKFKATVEHPFGTNAVSNTIETLVVNNGNWTITAFKETPLMSTYLFALCVSDFPYTETHTLKGVRVRVYTEPSKVNDTGTALDIVPRLLDFYEDYFQYEYPLMKLGELI</sequence>
<keyword evidence="1" id="KW-0472">Membrane</keyword>
<dbReference type="Pfam" id="PF17900">
    <property type="entry name" value="Peptidase_M1_N"/>
    <property type="match status" value="1"/>
</dbReference>
<dbReference type="GO" id="GO:0043171">
    <property type="term" value="P:peptide catabolic process"/>
    <property type="evidence" value="ECO:0007669"/>
    <property type="project" value="TreeGrafter"/>
</dbReference>
<dbReference type="GO" id="GO:0005737">
    <property type="term" value="C:cytoplasm"/>
    <property type="evidence" value="ECO:0007669"/>
    <property type="project" value="TreeGrafter"/>
</dbReference>
<dbReference type="PANTHER" id="PTHR11533">
    <property type="entry name" value="PROTEASE M1 ZINC METALLOPROTEASE"/>
    <property type="match status" value="1"/>
</dbReference>
<dbReference type="InterPro" id="IPR042097">
    <property type="entry name" value="Aminopeptidase_N-like_N_sf"/>
</dbReference>
<accession>A0AAF3FCW0</accession>
<dbReference type="Gene3D" id="3.30.2010.30">
    <property type="match status" value="1"/>
</dbReference>
<evidence type="ECO:0000259" key="2">
    <source>
        <dbReference type="Pfam" id="PF17900"/>
    </source>
</evidence>
<dbReference type="GO" id="GO:0005615">
    <property type="term" value="C:extracellular space"/>
    <property type="evidence" value="ECO:0007669"/>
    <property type="project" value="TreeGrafter"/>
</dbReference>
<protein>
    <recommendedName>
        <fullName evidence="2">Aminopeptidase N-like N-terminal domain-containing protein</fullName>
    </recommendedName>
</protein>
<dbReference type="AlphaFoldDB" id="A0AAF3FCW0"/>
<keyword evidence="1" id="KW-0812">Transmembrane</keyword>
<dbReference type="GO" id="GO:0070006">
    <property type="term" value="F:metalloaminopeptidase activity"/>
    <property type="evidence" value="ECO:0007669"/>
    <property type="project" value="TreeGrafter"/>
</dbReference>
<dbReference type="InterPro" id="IPR045357">
    <property type="entry name" value="Aminopeptidase_N-like_N"/>
</dbReference>
<dbReference type="Proteomes" id="UP000887575">
    <property type="component" value="Unassembled WGS sequence"/>
</dbReference>
<keyword evidence="1" id="KW-1133">Transmembrane helix</keyword>
<keyword evidence="3" id="KW-1185">Reference proteome</keyword>
<organism evidence="3 4">
    <name type="scientific">Mesorhabditis belari</name>
    <dbReference type="NCBI Taxonomy" id="2138241"/>
    <lineage>
        <taxon>Eukaryota</taxon>
        <taxon>Metazoa</taxon>
        <taxon>Ecdysozoa</taxon>
        <taxon>Nematoda</taxon>
        <taxon>Chromadorea</taxon>
        <taxon>Rhabditida</taxon>
        <taxon>Rhabditina</taxon>
        <taxon>Rhabditomorpha</taxon>
        <taxon>Rhabditoidea</taxon>
        <taxon>Rhabditidae</taxon>
        <taxon>Mesorhabditinae</taxon>
        <taxon>Mesorhabditis</taxon>
    </lineage>
</organism>
<dbReference type="GO" id="GO:0006508">
    <property type="term" value="P:proteolysis"/>
    <property type="evidence" value="ECO:0007669"/>
    <property type="project" value="InterPro"/>
</dbReference>
<dbReference type="GO" id="GO:0016020">
    <property type="term" value="C:membrane"/>
    <property type="evidence" value="ECO:0007669"/>
    <property type="project" value="TreeGrafter"/>
</dbReference>